<reference evidence="5 8" key="2">
    <citation type="submission" date="2022-05" db="EMBL/GenBank/DDBJ databases">
        <title>Genome Sequencing of Bee-Associated Microbes.</title>
        <authorList>
            <person name="Dunlap C."/>
        </authorList>
    </citation>
    <scope>NUCLEOTIDE SEQUENCE [LARGE SCALE GENOMIC DNA]</scope>
    <source>
        <strain evidence="5 8">NRRL B-14613</strain>
    </source>
</reference>
<dbReference type="InterPro" id="IPR050763">
    <property type="entry name" value="ABC_transporter_ATP-binding"/>
</dbReference>
<dbReference type="PANTHER" id="PTHR42711">
    <property type="entry name" value="ABC TRANSPORTER ATP-BINDING PROTEIN"/>
    <property type="match status" value="1"/>
</dbReference>
<dbReference type="Pfam" id="PF00005">
    <property type="entry name" value="ABC_tran"/>
    <property type="match status" value="1"/>
</dbReference>
<feature type="domain" description="ABC transporter" evidence="4">
    <location>
        <begin position="2"/>
        <end position="230"/>
    </location>
</feature>
<dbReference type="GO" id="GO:0016887">
    <property type="term" value="F:ATP hydrolysis activity"/>
    <property type="evidence" value="ECO:0007669"/>
    <property type="project" value="InterPro"/>
</dbReference>
<dbReference type="GeneID" id="76995677"/>
<dbReference type="Gene3D" id="3.40.50.300">
    <property type="entry name" value="P-loop containing nucleotide triphosphate hydrolases"/>
    <property type="match status" value="1"/>
</dbReference>
<evidence type="ECO:0000313" key="7">
    <source>
        <dbReference type="Proteomes" id="UP000315377"/>
    </source>
</evidence>
<dbReference type="EMBL" id="JAMDMM010000032">
    <property type="protein sequence ID" value="MCY9608938.1"/>
    <property type="molecule type" value="Genomic_DNA"/>
</dbReference>
<dbReference type="SUPFAM" id="SSF52540">
    <property type="entry name" value="P-loop containing nucleoside triphosphate hydrolases"/>
    <property type="match status" value="1"/>
</dbReference>
<evidence type="ECO:0000313" key="8">
    <source>
        <dbReference type="Proteomes" id="UP001209276"/>
    </source>
</evidence>
<dbReference type="InterPro" id="IPR027417">
    <property type="entry name" value="P-loop_NTPase"/>
</dbReference>
<dbReference type="Proteomes" id="UP001209276">
    <property type="component" value="Unassembled WGS sequence"/>
</dbReference>
<dbReference type="PANTHER" id="PTHR42711:SF18">
    <property type="entry name" value="ABC TRANSPORTER, ATP-BINDING PROTEIN"/>
    <property type="match status" value="1"/>
</dbReference>
<evidence type="ECO:0000256" key="2">
    <source>
        <dbReference type="ARBA" id="ARBA00022741"/>
    </source>
</evidence>
<dbReference type="InterPro" id="IPR017871">
    <property type="entry name" value="ABC_transporter-like_CS"/>
</dbReference>
<proteinExistence type="predicted"/>
<evidence type="ECO:0000259" key="4">
    <source>
        <dbReference type="PROSITE" id="PS50893"/>
    </source>
</evidence>
<keyword evidence="2" id="KW-0547">Nucleotide-binding</keyword>
<organism evidence="6 7">
    <name type="scientific">Paenibacillus thiaminolyticus</name>
    <name type="common">Bacillus thiaminolyticus</name>
    <dbReference type="NCBI Taxonomy" id="49283"/>
    <lineage>
        <taxon>Bacteria</taxon>
        <taxon>Bacillati</taxon>
        <taxon>Bacillota</taxon>
        <taxon>Bacilli</taxon>
        <taxon>Bacillales</taxon>
        <taxon>Paenibacillaceae</taxon>
        <taxon>Paenibacillus</taxon>
    </lineage>
</organism>
<evidence type="ECO:0000256" key="1">
    <source>
        <dbReference type="ARBA" id="ARBA00022448"/>
    </source>
</evidence>
<dbReference type="SMART" id="SM00382">
    <property type="entry name" value="AAA"/>
    <property type="match status" value="1"/>
</dbReference>
<dbReference type="PROSITE" id="PS50893">
    <property type="entry name" value="ABC_TRANSPORTER_2"/>
    <property type="match status" value="1"/>
</dbReference>
<dbReference type="InterPro" id="IPR003593">
    <property type="entry name" value="AAA+_ATPase"/>
</dbReference>
<keyword evidence="8" id="KW-1185">Reference proteome</keyword>
<protein>
    <submittedName>
        <fullName evidence="6">ABC transporter ATP-binding protein</fullName>
    </submittedName>
</protein>
<dbReference type="CDD" id="cd03230">
    <property type="entry name" value="ABC_DR_subfamily_A"/>
    <property type="match status" value="1"/>
</dbReference>
<evidence type="ECO:0000313" key="6">
    <source>
        <dbReference type="EMBL" id="QDM43244.1"/>
    </source>
</evidence>
<dbReference type="AlphaFoldDB" id="A0AAP9DS70"/>
<sequence length="284" mass="31873">MIEVKELRYQYPGQSDYTLKGIDFEIAQGEIFGFLGPSGAGKSTTQKVLIGTLPQYEGTVRVMGRPLRQHGRDYYNRIGVAFEFPNFYSRFTALENLRLFASLYDVETEDPMRMLARVRLDSYAGMKVGQYSKGMKMRLNLCRALLHRPRLLFLDEPTSGLDPVNAALVKELILEQKAAGKTIIITTHNMTAAEELCDRVAFIVDGEVRLIDSPRALKVRAGKRTVRVEYREAGSGKRAEFGLAGLDGNAEFLRLLRIGAIETMHTQEASLDQLFIEVTGRALT</sequence>
<dbReference type="Proteomes" id="UP000315377">
    <property type="component" value="Chromosome"/>
</dbReference>
<dbReference type="RefSeq" id="WP_087442431.1">
    <property type="nucleotide sequence ID" value="NZ_CABMNB010000025.1"/>
</dbReference>
<keyword evidence="3 6" id="KW-0067">ATP-binding</keyword>
<dbReference type="GO" id="GO:0005524">
    <property type="term" value="F:ATP binding"/>
    <property type="evidence" value="ECO:0007669"/>
    <property type="project" value="UniProtKB-KW"/>
</dbReference>
<name>A0AAP9DS70_PANTH</name>
<keyword evidence="1" id="KW-0813">Transport</keyword>
<dbReference type="PROSITE" id="PS00211">
    <property type="entry name" value="ABC_TRANSPORTER_1"/>
    <property type="match status" value="1"/>
</dbReference>
<dbReference type="InterPro" id="IPR003439">
    <property type="entry name" value="ABC_transporter-like_ATP-bd"/>
</dbReference>
<reference evidence="6 7" key="1">
    <citation type="submission" date="2019-07" db="EMBL/GenBank/DDBJ databases">
        <title>Paenibacillus thiaminolyticus NRRL B-4156.</title>
        <authorList>
            <person name="Hehnly C."/>
            <person name="Zhang L."/>
        </authorList>
    </citation>
    <scope>NUCLEOTIDE SEQUENCE [LARGE SCALE GENOMIC DNA]</scope>
    <source>
        <strain evidence="6 7">NRRL B-4156</strain>
    </source>
</reference>
<accession>A0AAP9DS70</accession>
<evidence type="ECO:0000313" key="5">
    <source>
        <dbReference type="EMBL" id="MCY9608938.1"/>
    </source>
</evidence>
<gene>
    <name evidence="6" type="ORF">FLT43_06765</name>
    <name evidence="5" type="ORF">M5W83_17485</name>
</gene>
<evidence type="ECO:0000256" key="3">
    <source>
        <dbReference type="ARBA" id="ARBA00022840"/>
    </source>
</evidence>
<dbReference type="EMBL" id="CP041405">
    <property type="protein sequence ID" value="QDM43244.1"/>
    <property type="molecule type" value="Genomic_DNA"/>
</dbReference>